<comment type="similarity">
    <text evidence="10 11">Belongs to the TonB-dependent receptor family.</text>
</comment>
<gene>
    <name evidence="14" type="ORF">SAMN05660895_0828</name>
</gene>
<name>A0A1I7N7D2_9BACT</name>
<evidence type="ECO:0000256" key="5">
    <source>
        <dbReference type="ARBA" id="ARBA00022729"/>
    </source>
</evidence>
<evidence type="ECO:0000256" key="9">
    <source>
        <dbReference type="ARBA" id="ARBA00023237"/>
    </source>
</evidence>
<keyword evidence="5" id="KW-0732">Signal</keyword>
<dbReference type="PROSITE" id="PS52016">
    <property type="entry name" value="TONB_DEPENDENT_REC_3"/>
    <property type="match status" value="1"/>
</dbReference>
<evidence type="ECO:0000259" key="13">
    <source>
        <dbReference type="Pfam" id="PF07715"/>
    </source>
</evidence>
<dbReference type="InterPro" id="IPR000531">
    <property type="entry name" value="Beta-barrel_TonB"/>
</dbReference>
<dbReference type="InterPro" id="IPR012910">
    <property type="entry name" value="Plug_dom"/>
</dbReference>
<keyword evidence="9 10" id="KW-0998">Cell outer membrane</keyword>
<proteinExistence type="inferred from homology"/>
<dbReference type="Gene3D" id="2.60.40.1120">
    <property type="entry name" value="Carboxypeptidase-like, regulatory domain"/>
    <property type="match status" value="1"/>
</dbReference>
<accession>A0A1I7N7D2</accession>
<evidence type="ECO:0000256" key="1">
    <source>
        <dbReference type="ARBA" id="ARBA00004571"/>
    </source>
</evidence>
<dbReference type="Pfam" id="PF07715">
    <property type="entry name" value="Plug"/>
    <property type="match status" value="1"/>
</dbReference>
<dbReference type="RefSeq" id="WP_092458115.1">
    <property type="nucleotide sequence ID" value="NZ_FPCJ01000001.1"/>
</dbReference>
<keyword evidence="8" id="KW-0675">Receptor</keyword>
<dbReference type="Gene3D" id="2.40.170.20">
    <property type="entry name" value="TonB-dependent receptor, beta-barrel domain"/>
    <property type="match status" value="1"/>
</dbReference>
<dbReference type="GO" id="GO:0009279">
    <property type="term" value="C:cell outer membrane"/>
    <property type="evidence" value="ECO:0007669"/>
    <property type="project" value="UniProtKB-SubCell"/>
</dbReference>
<reference evidence="15" key="1">
    <citation type="submission" date="2016-10" db="EMBL/GenBank/DDBJ databases">
        <authorList>
            <person name="Varghese N."/>
            <person name="Submissions S."/>
        </authorList>
    </citation>
    <scope>NUCLEOTIDE SEQUENCE [LARGE SCALE GENOMIC DNA]</scope>
    <source>
        <strain evidence="15">DSM 14807</strain>
    </source>
</reference>
<evidence type="ECO:0000259" key="12">
    <source>
        <dbReference type="Pfam" id="PF00593"/>
    </source>
</evidence>
<dbReference type="Pfam" id="PF13715">
    <property type="entry name" value="CarbopepD_reg_2"/>
    <property type="match status" value="1"/>
</dbReference>
<dbReference type="InterPro" id="IPR036942">
    <property type="entry name" value="Beta-barrel_TonB_sf"/>
</dbReference>
<evidence type="ECO:0000256" key="2">
    <source>
        <dbReference type="ARBA" id="ARBA00022448"/>
    </source>
</evidence>
<evidence type="ECO:0000256" key="11">
    <source>
        <dbReference type="RuleBase" id="RU003357"/>
    </source>
</evidence>
<organism evidence="14 15">
    <name type="scientific">Thermoflavifilum thermophilum</name>
    <dbReference type="NCBI Taxonomy" id="1393122"/>
    <lineage>
        <taxon>Bacteria</taxon>
        <taxon>Pseudomonadati</taxon>
        <taxon>Bacteroidota</taxon>
        <taxon>Chitinophagia</taxon>
        <taxon>Chitinophagales</taxon>
        <taxon>Chitinophagaceae</taxon>
        <taxon>Thermoflavifilum</taxon>
    </lineage>
</organism>
<evidence type="ECO:0000256" key="6">
    <source>
        <dbReference type="ARBA" id="ARBA00023077"/>
    </source>
</evidence>
<dbReference type="Gene3D" id="2.170.130.10">
    <property type="entry name" value="TonB-dependent receptor, plug domain"/>
    <property type="match status" value="1"/>
</dbReference>
<dbReference type="PANTHER" id="PTHR30069">
    <property type="entry name" value="TONB-DEPENDENT OUTER MEMBRANE RECEPTOR"/>
    <property type="match status" value="1"/>
</dbReference>
<protein>
    <submittedName>
        <fullName evidence="14">Iron complex outermembrane recepter protein</fullName>
    </submittedName>
</protein>
<dbReference type="Pfam" id="PF00593">
    <property type="entry name" value="TonB_dep_Rec_b-barrel"/>
    <property type="match status" value="1"/>
</dbReference>
<dbReference type="InterPro" id="IPR008969">
    <property type="entry name" value="CarboxyPept-like_regulatory"/>
</dbReference>
<dbReference type="SUPFAM" id="SSF56935">
    <property type="entry name" value="Porins"/>
    <property type="match status" value="1"/>
</dbReference>
<keyword evidence="15" id="KW-1185">Reference proteome</keyword>
<keyword evidence="7 10" id="KW-0472">Membrane</keyword>
<evidence type="ECO:0000256" key="8">
    <source>
        <dbReference type="ARBA" id="ARBA00023170"/>
    </source>
</evidence>
<evidence type="ECO:0000256" key="4">
    <source>
        <dbReference type="ARBA" id="ARBA00022692"/>
    </source>
</evidence>
<dbReference type="STRING" id="1393122.SAMN05660895_0828"/>
<dbReference type="AlphaFoldDB" id="A0A1I7N7D2"/>
<dbReference type="InterPro" id="IPR037066">
    <property type="entry name" value="Plug_dom_sf"/>
</dbReference>
<dbReference type="SUPFAM" id="SSF49464">
    <property type="entry name" value="Carboxypeptidase regulatory domain-like"/>
    <property type="match status" value="1"/>
</dbReference>
<dbReference type="EMBL" id="FPCJ01000001">
    <property type="protein sequence ID" value="SFV30564.1"/>
    <property type="molecule type" value="Genomic_DNA"/>
</dbReference>
<sequence>MKIILIFKHLITFQAVLLCLSAVFICSGTARGKSLQEYTLTGTVIDSSTHQPLAGATVFIPDLRTGTICDSAGRYTINHLPAGDYLVEVRFIGYRTVSREVRLRQKITVLNFTLSPSLIEQNEVVITGQSRATSIRNTPIPVLAIGHRYLQENLGTNIISSLTKIPGISAVSTGPNVAKPFIRGLGYNRILTLYDGQRQEDQQWGDEHGIAVDEYSIDRVEVIKGPASLTYGSDALAGVINLIPTQPAPEGHTMGSFLNEYQTNNNLIGHSLMFSGNHHGLGWVARGSHKMAKDYRNKVDGRVYATNFQETDFTASLSKTFSWGSSHVDLTYFDDLQGIPDGSRDSATRRFTKQITEADTFRPIVPASELNNYRLPVLHQHIQHSRIYWANSINIGQSELQVNLGFEQNVRREYSHPQYPSIPGLYMILNTFTYDLKYNLHGPAGWQTTFGLNGMYQHDNVTKGTEFIIPSYRELDGGLFAMTQKTWNQWTVMGGLRLDHRNFHQDALYTFPNPVTGFDQASPQPVSPGQMPEFAKAHYTYSGLTGSLGISYRITPQFTLKANLARGYRAPNIVELSANGVHPGTDIYQIGNNHFKPEFSQEEDLGLSFASEHVSVDLSLFNNDIQHYIYNAKVLNSEGQDSVIVPGNQTFMFRQGHARLYGGEFHIDIHPHPLDWLHVESSLSTVTGLNLDASQMKFGGDSARYLPFIPPLHGLTEIRANIRWKHLPLKNTYLAAQAEYYATQNHVMLAYNTETPTPGYTLFNVLMGTELVNHKGKPYLQLALFADNIFNRLYQNHLSRLKYMEPYPDDPRPYHGIYNMGRNIGIRATIPFSL</sequence>
<dbReference type="Proteomes" id="UP000199537">
    <property type="component" value="Unassembled WGS sequence"/>
</dbReference>
<dbReference type="OrthoDB" id="9795928at2"/>
<evidence type="ECO:0000256" key="3">
    <source>
        <dbReference type="ARBA" id="ARBA00022452"/>
    </source>
</evidence>
<dbReference type="GO" id="GO:0044718">
    <property type="term" value="P:siderophore transmembrane transport"/>
    <property type="evidence" value="ECO:0007669"/>
    <property type="project" value="TreeGrafter"/>
</dbReference>
<evidence type="ECO:0000313" key="14">
    <source>
        <dbReference type="EMBL" id="SFV30564.1"/>
    </source>
</evidence>
<keyword evidence="3 10" id="KW-1134">Transmembrane beta strand</keyword>
<keyword evidence="4 10" id="KW-0812">Transmembrane</keyword>
<keyword evidence="6 11" id="KW-0798">TonB box</keyword>
<feature type="domain" description="TonB-dependent receptor plug" evidence="13">
    <location>
        <begin position="135"/>
        <end position="239"/>
    </location>
</feature>
<keyword evidence="2 10" id="KW-0813">Transport</keyword>
<comment type="subcellular location">
    <subcellularLocation>
        <location evidence="1 10">Cell outer membrane</location>
        <topology evidence="1 10">Multi-pass membrane protein</topology>
    </subcellularLocation>
</comment>
<dbReference type="GO" id="GO:0015344">
    <property type="term" value="F:siderophore uptake transmembrane transporter activity"/>
    <property type="evidence" value="ECO:0007669"/>
    <property type="project" value="TreeGrafter"/>
</dbReference>
<feature type="domain" description="TonB-dependent receptor-like beta-barrel" evidence="12">
    <location>
        <begin position="329"/>
        <end position="788"/>
    </location>
</feature>
<evidence type="ECO:0000313" key="15">
    <source>
        <dbReference type="Proteomes" id="UP000199537"/>
    </source>
</evidence>
<dbReference type="PANTHER" id="PTHR30069:SF29">
    <property type="entry name" value="HEMOGLOBIN AND HEMOGLOBIN-HAPTOGLOBIN-BINDING PROTEIN 1-RELATED"/>
    <property type="match status" value="1"/>
</dbReference>
<evidence type="ECO:0000256" key="7">
    <source>
        <dbReference type="ARBA" id="ARBA00023136"/>
    </source>
</evidence>
<evidence type="ECO:0000256" key="10">
    <source>
        <dbReference type="PROSITE-ProRule" id="PRU01360"/>
    </source>
</evidence>
<dbReference type="InterPro" id="IPR039426">
    <property type="entry name" value="TonB-dep_rcpt-like"/>
</dbReference>